<feature type="chain" id="PRO_5037034771" description="Necrosis inducing protein (NPP1)" evidence="2">
    <location>
        <begin position="49"/>
        <end position="273"/>
    </location>
</feature>
<proteinExistence type="predicted"/>
<accession>A0A919FQ70</accession>
<keyword evidence="4" id="KW-1185">Reference proteome</keyword>
<feature type="compositionally biased region" description="Polar residues" evidence="1">
    <location>
        <begin position="1"/>
        <end position="12"/>
    </location>
</feature>
<evidence type="ECO:0000313" key="4">
    <source>
        <dbReference type="Proteomes" id="UP000603708"/>
    </source>
</evidence>
<dbReference type="PIRSF" id="PIRSF029958">
    <property type="entry name" value="Necrosis-inducing_protein"/>
    <property type="match status" value="1"/>
</dbReference>
<evidence type="ECO:0000256" key="2">
    <source>
        <dbReference type="SAM" id="SignalP"/>
    </source>
</evidence>
<name>A0A919FQ70_9ACTN</name>
<evidence type="ECO:0000313" key="3">
    <source>
        <dbReference type="EMBL" id="GHH70477.1"/>
    </source>
</evidence>
<feature type="region of interest" description="Disordered" evidence="1">
    <location>
        <begin position="1"/>
        <end position="22"/>
    </location>
</feature>
<gene>
    <name evidence="3" type="ORF">GCM10018793_04590</name>
</gene>
<dbReference type="PANTHER" id="PTHR33657">
    <property type="entry name" value="DOMAIN PROTEIN, PUTATIVE (AFU_ORTHOLOGUE AFUA_5G00600)-RELATED"/>
    <property type="match status" value="1"/>
</dbReference>
<evidence type="ECO:0008006" key="5">
    <source>
        <dbReference type="Google" id="ProtNLM"/>
    </source>
</evidence>
<protein>
    <recommendedName>
        <fullName evidence="5">Necrosis inducing protein (NPP1)</fullName>
    </recommendedName>
</protein>
<organism evidence="3 4">
    <name type="scientific">Streptomyces sulfonofaciens</name>
    <dbReference type="NCBI Taxonomy" id="68272"/>
    <lineage>
        <taxon>Bacteria</taxon>
        <taxon>Bacillati</taxon>
        <taxon>Actinomycetota</taxon>
        <taxon>Actinomycetes</taxon>
        <taxon>Kitasatosporales</taxon>
        <taxon>Streptomycetaceae</taxon>
        <taxon>Streptomyces</taxon>
    </lineage>
</organism>
<dbReference type="Pfam" id="PF05630">
    <property type="entry name" value="NPP1"/>
    <property type="match status" value="1"/>
</dbReference>
<dbReference type="PANTHER" id="PTHR33657:SF6">
    <property type="entry name" value="SECRETED PROTEIN"/>
    <property type="match status" value="1"/>
</dbReference>
<sequence length="273" mass="29365">MRSLMSSTTNPGETAARPRRHGRLRRTALASALGAAALVVALPAQAHADVLQPLPQNADGLEQTFSPAYDYDGDGCYATAAIGADGTLNPGLKLGGDVNGHCHDQAQLDAANTYSREKCNNGWCAVVYASYFEKDQATLGPAAIGHTHDWEHVVVWINNNQVQYVSVSQHSGYQVSASSSVRFDGTHPKIVYHKDGVSTHDFRFANDNDEPPENATGGWFYPRLVGWEGYPAGLRDKLMTADFGEATIKITDSTFNSALANSKPDGIPFDPNA</sequence>
<evidence type="ECO:0000256" key="1">
    <source>
        <dbReference type="SAM" id="MobiDB-lite"/>
    </source>
</evidence>
<reference evidence="3" key="1">
    <citation type="journal article" date="2014" name="Int. J. Syst. Evol. Microbiol.">
        <title>Complete genome sequence of Corynebacterium casei LMG S-19264T (=DSM 44701T), isolated from a smear-ripened cheese.</title>
        <authorList>
            <consortium name="US DOE Joint Genome Institute (JGI-PGF)"/>
            <person name="Walter F."/>
            <person name="Albersmeier A."/>
            <person name="Kalinowski J."/>
            <person name="Ruckert C."/>
        </authorList>
    </citation>
    <scope>NUCLEOTIDE SEQUENCE</scope>
    <source>
        <strain evidence="3">JCM 5069</strain>
    </source>
</reference>
<feature type="signal peptide" evidence="2">
    <location>
        <begin position="1"/>
        <end position="48"/>
    </location>
</feature>
<dbReference type="InterPro" id="IPR008701">
    <property type="entry name" value="NPP1"/>
</dbReference>
<comment type="caution">
    <text evidence="3">The sequence shown here is derived from an EMBL/GenBank/DDBJ whole genome shotgun (WGS) entry which is preliminary data.</text>
</comment>
<dbReference type="AlphaFoldDB" id="A0A919FQ70"/>
<keyword evidence="2" id="KW-0732">Signal</keyword>
<dbReference type="EMBL" id="BNCD01000001">
    <property type="protein sequence ID" value="GHH70477.1"/>
    <property type="molecule type" value="Genomic_DNA"/>
</dbReference>
<reference evidence="3" key="2">
    <citation type="submission" date="2020-09" db="EMBL/GenBank/DDBJ databases">
        <authorList>
            <person name="Sun Q."/>
            <person name="Ohkuma M."/>
        </authorList>
    </citation>
    <scope>NUCLEOTIDE SEQUENCE</scope>
    <source>
        <strain evidence="3">JCM 5069</strain>
    </source>
</reference>
<dbReference type="Proteomes" id="UP000603708">
    <property type="component" value="Unassembled WGS sequence"/>
</dbReference>